<dbReference type="Pfam" id="PF12840">
    <property type="entry name" value="HTH_20"/>
    <property type="match status" value="1"/>
</dbReference>
<evidence type="ECO:0000313" key="3">
    <source>
        <dbReference type="Proteomes" id="UP000239485"/>
    </source>
</evidence>
<dbReference type="RefSeq" id="WP_104433180.1">
    <property type="nucleotide sequence ID" value="NZ_PTJD01000008.1"/>
</dbReference>
<name>A0A2S6IJ86_9ACTN</name>
<feature type="region of interest" description="Disordered" evidence="1">
    <location>
        <begin position="173"/>
        <end position="199"/>
    </location>
</feature>
<sequence length="199" mass="21380">MKLAELLLHPLRLRIVQAFLGDRTLTTADLRAELPEAAAATLYRQVALLADAGVLEVCAQRRVRGTVERTYRLRTGAASLEAADLAGMSVEEHRQGFLAFTASLLADYDRYLAGADPDPGRDLVGYRQAALHLSDEELGDLAAELREVVLRRLALAPAPGRRRRLLSTVLMPADVPADVPGGGTDAQDEDAPPPEPPGA</sequence>
<dbReference type="InterPro" id="IPR036388">
    <property type="entry name" value="WH-like_DNA-bd_sf"/>
</dbReference>
<evidence type="ECO:0000256" key="1">
    <source>
        <dbReference type="SAM" id="MobiDB-lite"/>
    </source>
</evidence>
<gene>
    <name evidence="2" type="ORF">CLV92_108147</name>
</gene>
<dbReference type="Proteomes" id="UP000239485">
    <property type="component" value="Unassembled WGS sequence"/>
</dbReference>
<dbReference type="EMBL" id="PTJD01000008">
    <property type="protein sequence ID" value="PPK94245.1"/>
    <property type="molecule type" value="Genomic_DNA"/>
</dbReference>
<evidence type="ECO:0000313" key="2">
    <source>
        <dbReference type="EMBL" id="PPK94245.1"/>
    </source>
</evidence>
<dbReference type="InterPro" id="IPR036390">
    <property type="entry name" value="WH_DNA-bd_sf"/>
</dbReference>
<comment type="caution">
    <text evidence="2">The sequence shown here is derived from an EMBL/GenBank/DDBJ whole genome shotgun (WGS) entry which is preliminary data.</text>
</comment>
<dbReference type="Gene3D" id="1.10.10.10">
    <property type="entry name" value="Winged helix-like DNA-binding domain superfamily/Winged helix DNA-binding domain"/>
    <property type="match status" value="1"/>
</dbReference>
<organism evidence="2 3">
    <name type="scientific">Kineococcus xinjiangensis</name>
    <dbReference type="NCBI Taxonomy" id="512762"/>
    <lineage>
        <taxon>Bacteria</taxon>
        <taxon>Bacillati</taxon>
        <taxon>Actinomycetota</taxon>
        <taxon>Actinomycetes</taxon>
        <taxon>Kineosporiales</taxon>
        <taxon>Kineosporiaceae</taxon>
        <taxon>Kineococcus</taxon>
    </lineage>
</organism>
<reference evidence="2 3" key="1">
    <citation type="submission" date="2018-02" db="EMBL/GenBank/DDBJ databases">
        <title>Genomic Encyclopedia of Archaeal and Bacterial Type Strains, Phase II (KMG-II): from individual species to whole genera.</title>
        <authorList>
            <person name="Goeker M."/>
        </authorList>
    </citation>
    <scope>NUCLEOTIDE SEQUENCE [LARGE SCALE GENOMIC DNA]</scope>
    <source>
        <strain evidence="2 3">DSM 22857</strain>
    </source>
</reference>
<dbReference type="AlphaFoldDB" id="A0A2S6IJ86"/>
<protein>
    <submittedName>
        <fullName evidence="2">Helix-turn-helix protein</fullName>
    </submittedName>
</protein>
<keyword evidence="3" id="KW-1185">Reference proteome</keyword>
<dbReference type="OrthoDB" id="5949858at2"/>
<accession>A0A2S6IJ86</accession>
<proteinExistence type="predicted"/>
<dbReference type="Gene3D" id="6.10.140.2180">
    <property type="match status" value="1"/>
</dbReference>
<dbReference type="SUPFAM" id="SSF46785">
    <property type="entry name" value="Winged helix' DNA-binding domain"/>
    <property type="match status" value="1"/>
</dbReference>